<dbReference type="EMBL" id="MATO01000079">
    <property type="protein sequence ID" value="OCS84336.1"/>
    <property type="molecule type" value="Genomic_DNA"/>
</dbReference>
<evidence type="ECO:0000256" key="6">
    <source>
        <dbReference type="ARBA" id="ARBA00023027"/>
    </source>
</evidence>
<evidence type="ECO:0000256" key="5">
    <source>
        <dbReference type="ARBA" id="ARBA00023002"/>
    </source>
</evidence>
<comment type="cofactor">
    <cofactor evidence="8">
        <name>FMN</name>
        <dbReference type="ChEBI" id="CHEBI:58210"/>
    </cofactor>
    <text evidence="8">Binds 1 FMN per subunit.</text>
</comment>
<dbReference type="PANTHER" id="PTHR43821">
    <property type="entry name" value="NAD(P)H NITROREDUCTASE YDJA-RELATED"/>
    <property type="match status" value="1"/>
</dbReference>
<dbReference type="Proteomes" id="UP000093482">
    <property type="component" value="Unassembled WGS sequence"/>
</dbReference>
<dbReference type="RefSeq" id="WP_066466520.1">
    <property type="nucleotide sequence ID" value="NZ_MATO01000079.1"/>
</dbReference>
<comment type="similarity">
    <text evidence="1 7">Belongs to the nitroreductase family.</text>
</comment>
<keyword evidence="11" id="KW-1185">Reference proteome</keyword>
<organism evidence="10 11">
    <name type="scientific">Caryophanon latum</name>
    <dbReference type="NCBI Taxonomy" id="33977"/>
    <lineage>
        <taxon>Bacteria</taxon>
        <taxon>Bacillati</taxon>
        <taxon>Bacillota</taxon>
        <taxon>Bacilli</taxon>
        <taxon>Bacillales</taxon>
        <taxon>Caryophanaceae</taxon>
        <taxon>Caryophanon</taxon>
    </lineage>
</organism>
<reference evidence="10 11" key="1">
    <citation type="submission" date="2016-07" db="EMBL/GenBank/DDBJ databases">
        <title>Caryophanon latum genome sequencing.</title>
        <authorList>
            <person name="Verma A."/>
            <person name="Pal Y."/>
            <person name="Krishnamurthi S."/>
        </authorList>
    </citation>
    <scope>NUCLEOTIDE SEQUENCE [LARGE SCALE GENOMIC DNA]</scope>
    <source>
        <strain evidence="10 11">DSM 14151</strain>
    </source>
</reference>
<feature type="binding site" description="in other chain" evidence="8">
    <location>
        <begin position="14"/>
        <end position="16"/>
    </location>
    <ligand>
        <name>FMN</name>
        <dbReference type="ChEBI" id="CHEBI:58210"/>
        <note>ligand shared between dimeric partners</note>
    </ligand>
</feature>
<protein>
    <recommendedName>
        <fullName evidence="7">Putative NAD(P)H nitroreductase</fullName>
        <ecNumber evidence="7">1.-.-.-</ecNumber>
    </recommendedName>
</protein>
<evidence type="ECO:0000256" key="2">
    <source>
        <dbReference type="ARBA" id="ARBA00022630"/>
    </source>
</evidence>
<gene>
    <name evidence="10" type="ORF">A6K76_15635</name>
</gene>
<dbReference type="PANTHER" id="PTHR43821:SF1">
    <property type="entry name" value="NAD(P)H NITROREDUCTASE YDJA-RELATED"/>
    <property type="match status" value="1"/>
</dbReference>
<dbReference type="InterPro" id="IPR026021">
    <property type="entry name" value="YdjA-like"/>
</dbReference>
<dbReference type="EC" id="1.-.-.-" evidence="7"/>
<dbReference type="Gene3D" id="3.40.109.10">
    <property type="entry name" value="NADH Oxidase"/>
    <property type="match status" value="1"/>
</dbReference>
<dbReference type="OrthoDB" id="9804207at2"/>
<dbReference type="GO" id="GO:0016491">
    <property type="term" value="F:oxidoreductase activity"/>
    <property type="evidence" value="ECO:0007669"/>
    <property type="project" value="UniProtKB-UniRule"/>
</dbReference>
<name>A0A1C0YAX1_9BACL</name>
<dbReference type="Pfam" id="PF00881">
    <property type="entry name" value="Nitroreductase"/>
    <property type="match status" value="1"/>
</dbReference>
<sequence>MTEQFPVQRAIIERRTIKKFKPDAIPLETLEQLLDVAVWAPNHKMREPWRFIIITGDARASFVRILEEESLKGKDAVPMKEAKIAHWLSIPAYVVVVQQEDPRPQIREEDFAAVSALIQNFQLAAWEQGIGTLWNTNKHIYNPVLREAIGVQLGEKIVGVIQAGYPAHVPAAMERTPAKEKLTIVTDAF</sequence>
<feature type="binding site" description="in other chain" evidence="8">
    <location>
        <begin position="134"/>
        <end position="136"/>
    </location>
    <ligand>
        <name>FMN</name>
        <dbReference type="ChEBI" id="CHEBI:58210"/>
        <note>ligand shared between dimeric partners</note>
    </ligand>
</feature>
<dbReference type="SUPFAM" id="SSF55469">
    <property type="entry name" value="FMN-dependent nitroreductase-like"/>
    <property type="match status" value="1"/>
</dbReference>
<dbReference type="AlphaFoldDB" id="A0A1C0YAX1"/>
<feature type="domain" description="Nitroreductase" evidence="9">
    <location>
        <begin position="12"/>
        <end position="165"/>
    </location>
</feature>
<keyword evidence="5 7" id="KW-0560">Oxidoreductase</keyword>
<evidence type="ECO:0000256" key="8">
    <source>
        <dbReference type="PIRSR" id="PIRSR000232-1"/>
    </source>
</evidence>
<feature type="binding site" evidence="8">
    <location>
        <position position="43"/>
    </location>
    <ligand>
        <name>FMN</name>
        <dbReference type="ChEBI" id="CHEBI:58210"/>
        <note>ligand shared between dimeric partners</note>
    </ligand>
</feature>
<keyword evidence="2 7" id="KW-0285">Flavoprotein</keyword>
<dbReference type="PIRSF" id="PIRSF000232">
    <property type="entry name" value="YdjA"/>
    <property type="match status" value="1"/>
</dbReference>
<evidence type="ECO:0000256" key="4">
    <source>
        <dbReference type="ARBA" id="ARBA00022857"/>
    </source>
</evidence>
<evidence type="ECO:0000256" key="3">
    <source>
        <dbReference type="ARBA" id="ARBA00022643"/>
    </source>
</evidence>
<comment type="caution">
    <text evidence="10">The sequence shown here is derived from an EMBL/GenBank/DDBJ whole genome shotgun (WGS) entry which is preliminary data.</text>
</comment>
<dbReference type="InterPro" id="IPR029479">
    <property type="entry name" value="Nitroreductase"/>
</dbReference>
<evidence type="ECO:0000256" key="1">
    <source>
        <dbReference type="ARBA" id="ARBA00007118"/>
    </source>
</evidence>
<keyword evidence="6 7" id="KW-0520">NAD</keyword>
<dbReference type="InterPro" id="IPR000415">
    <property type="entry name" value="Nitroreductase-like"/>
</dbReference>
<accession>A0A1C0YAX1</accession>
<keyword evidence="4 7" id="KW-0521">NADP</keyword>
<dbReference type="InterPro" id="IPR052530">
    <property type="entry name" value="NAD(P)H_nitroreductase"/>
</dbReference>
<proteinExistence type="inferred from homology"/>
<evidence type="ECO:0000259" key="9">
    <source>
        <dbReference type="Pfam" id="PF00881"/>
    </source>
</evidence>
<evidence type="ECO:0000313" key="11">
    <source>
        <dbReference type="Proteomes" id="UP000093482"/>
    </source>
</evidence>
<keyword evidence="3 7" id="KW-0288">FMN</keyword>
<evidence type="ECO:0000256" key="7">
    <source>
        <dbReference type="PIRNR" id="PIRNR000232"/>
    </source>
</evidence>
<evidence type="ECO:0000313" key="10">
    <source>
        <dbReference type="EMBL" id="OCS84336.1"/>
    </source>
</evidence>
<dbReference type="CDD" id="cd02135">
    <property type="entry name" value="YdjA-like"/>
    <property type="match status" value="1"/>
</dbReference>